<keyword evidence="5 7" id="KW-0949">S-adenosyl-L-methionine</keyword>
<evidence type="ECO:0000256" key="5">
    <source>
        <dbReference type="ARBA" id="ARBA00022691"/>
    </source>
</evidence>
<evidence type="ECO:0000259" key="9">
    <source>
        <dbReference type="SMART" id="SM00650"/>
    </source>
</evidence>
<comment type="caution">
    <text evidence="7">Lacks conserved residue(s) required for the propagation of feature annotation.</text>
</comment>
<dbReference type="CDD" id="cd02440">
    <property type="entry name" value="AdoMet_MTases"/>
    <property type="match status" value="1"/>
</dbReference>
<dbReference type="SUPFAM" id="SSF53335">
    <property type="entry name" value="S-adenosyl-L-methionine-dependent methyltransferases"/>
    <property type="match status" value="1"/>
</dbReference>
<evidence type="ECO:0000256" key="1">
    <source>
        <dbReference type="ARBA" id="ARBA00022490"/>
    </source>
</evidence>
<dbReference type="InterPro" id="IPR011530">
    <property type="entry name" value="rRNA_adenine_dimethylase"/>
</dbReference>
<dbReference type="SMART" id="SM00650">
    <property type="entry name" value="rADc"/>
    <property type="match status" value="1"/>
</dbReference>
<evidence type="ECO:0000256" key="3">
    <source>
        <dbReference type="ARBA" id="ARBA00022603"/>
    </source>
</evidence>
<evidence type="ECO:0000256" key="6">
    <source>
        <dbReference type="ARBA" id="ARBA00022884"/>
    </source>
</evidence>
<gene>
    <name evidence="7 10" type="primary">rsmA</name>
    <name evidence="7" type="synonym">ksgA</name>
    <name evidence="10" type="ORF">IPN91_13015</name>
</gene>
<dbReference type="InterPro" id="IPR001737">
    <property type="entry name" value="KsgA/Erm"/>
</dbReference>
<evidence type="ECO:0000256" key="7">
    <source>
        <dbReference type="HAMAP-Rule" id="MF_00607"/>
    </source>
</evidence>
<name>A0A936F3M3_9BACT</name>
<protein>
    <recommendedName>
        <fullName evidence="7">Ribosomal RNA small subunit methyltransferase A</fullName>
        <ecNumber evidence="7">2.1.1.182</ecNumber>
    </recommendedName>
    <alternativeName>
        <fullName evidence="7">16S rRNA (adenine(1518)-N(6)/adenine(1519)-N(6))-dimethyltransferase</fullName>
    </alternativeName>
    <alternativeName>
        <fullName evidence="7">16S rRNA dimethyladenosine transferase</fullName>
    </alternativeName>
    <alternativeName>
        <fullName evidence="7">16S rRNA dimethylase</fullName>
    </alternativeName>
    <alternativeName>
        <fullName evidence="7">S-adenosylmethionine-6-N', N'-adenosyl(rRNA) dimethyltransferase</fullName>
    </alternativeName>
</protein>
<dbReference type="HAMAP" id="MF_00607">
    <property type="entry name" value="16SrRNA_methyltr_A"/>
    <property type="match status" value="1"/>
</dbReference>
<feature type="binding site" evidence="7 8">
    <location>
        <position position="51"/>
    </location>
    <ligand>
        <name>S-adenosyl-L-methionine</name>
        <dbReference type="ChEBI" id="CHEBI:59789"/>
    </ligand>
</feature>
<comment type="catalytic activity">
    <reaction evidence="7">
        <text>adenosine(1518)/adenosine(1519) in 16S rRNA + 4 S-adenosyl-L-methionine = N(6)-dimethyladenosine(1518)/N(6)-dimethyladenosine(1519) in 16S rRNA + 4 S-adenosyl-L-homocysteine + 4 H(+)</text>
        <dbReference type="Rhea" id="RHEA:19609"/>
        <dbReference type="Rhea" id="RHEA-COMP:10232"/>
        <dbReference type="Rhea" id="RHEA-COMP:10233"/>
        <dbReference type="ChEBI" id="CHEBI:15378"/>
        <dbReference type="ChEBI" id="CHEBI:57856"/>
        <dbReference type="ChEBI" id="CHEBI:59789"/>
        <dbReference type="ChEBI" id="CHEBI:74411"/>
        <dbReference type="ChEBI" id="CHEBI:74493"/>
        <dbReference type="EC" id="2.1.1.182"/>
    </reaction>
</comment>
<keyword evidence="1 7" id="KW-0963">Cytoplasm</keyword>
<comment type="subcellular location">
    <subcellularLocation>
        <location evidence="7">Cytoplasm</location>
    </subcellularLocation>
</comment>
<organism evidence="10 11">
    <name type="scientific">Candidatus Geothrix odensensis</name>
    <dbReference type="NCBI Taxonomy" id="2954440"/>
    <lineage>
        <taxon>Bacteria</taxon>
        <taxon>Pseudomonadati</taxon>
        <taxon>Acidobacteriota</taxon>
        <taxon>Holophagae</taxon>
        <taxon>Holophagales</taxon>
        <taxon>Holophagaceae</taxon>
        <taxon>Geothrix</taxon>
    </lineage>
</organism>
<keyword evidence="4 7" id="KW-0808">Transferase</keyword>
<comment type="caution">
    <text evidence="10">The sequence shown here is derived from an EMBL/GenBank/DDBJ whole genome shotgun (WGS) entry which is preliminary data.</text>
</comment>
<evidence type="ECO:0000313" key="11">
    <source>
        <dbReference type="Proteomes" id="UP000709959"/>
    </source>
</evidence>
<feature type="binding site" evidence="7 8">
    <location>
        <position position="26"/>
    </location>
    <ligand>
        <name>S-adenosyl-L-methionine</name>
        <dbReference type="ChEBI" id="CHEBI:59789"/>
    </ligand>
</feature>
<dbReference type="Pfam" id="PF00398">
    <property type="entry name" value="RrnaAD"/>
    <property type="match status" value="1"/>
</dbReference>
<evidence type="ECO:0000313" key="10">
    <source>
        <dbReference type="EMBL" id="MBK8573522.1"/>
    </source>
</evidence>
<dbReference type="AlphaFoldDB" id="A0A936F3M3"/>
<dbReference type="GO" id="GO:0005737">
    <property type="term" value="C:cytoplasm"/>
    <property type="evidence" value="ECO:0007669"/>
    <property type="project" value="UniProtKB-SubCell"/>
</dbReference>
<sequence>MVRWGVPDPSPIARLRPKKAFGQNFLVNEGAIATIVGAALASGAPRLLEIGPGPGVLTERLLADGRPLWAVDLDPEACELLHTRFGTHPQFHLLQGDAVRVPLPEGESWSVIGNLPYNAATPILARLLTEGIAWERMVLMFQLEVAQKLMGVPGTKAYGPLSVLAQLCARLTRLVKLGPGSFRPAPKVDSAVVLFEPRADAPSLPERRALLQVLHRSFAHRRKTLANNWQGDLPAEALASVGLASALRAEVIAPPVWLDATRQLILHHPEVFPSSCL</sequence>
<dbReference type="PANTHER" id="PTHR11727:SF7">
    <property type="entry name" value="DIMETHYLADENOSINE TRANSFERASE-RELATED"/>
    <property type="match status" value="1"/>
</dbReference>
<reference evidence="10 11" key="1">
    <citation type="submission" date="2020-10" db="EMBL/GenBank/DDBJ databases">
        <title>Connecting structure to function with the recovery of over 1000 high-quality activated sludge metagenome-assembled genomes encoding full-length rRNA genes using long-read sequencing.</title>
        <authorList>
            <person name="Singleton C.M."/>
            <person name="Petriglieri F."/>
            <person name="Kristensen J.M."/>
            <person name="Kirkegaard R.H."/>
            <person name="Michaelsen T.Y."/>
            <person name="Andersen M.H."/>
            <person name="Karst S.M."/>
            <person name="Dueholm M.S."/>
            <person name="Nielsen P.H."/>
            <person name="Albertsen M."/>
        </authorList>
    </citation>
    <scope>NUCLEOTIDE SEQUENCE [LARGE SCALE GENOMIC DNA]</scope>
    <source>
        <strain evidence="10">OdNE_18-Q3-R46-58_MAXAC.008</strain>
    </source>
</reference>
<comment type="similarity">
    <text evidence="7">Belongs to the class I-like SAM-binding methyltransferase superfamily. rRNA adenine N(6)-methyltransferase family. RsmA subfamily.</text>
</comment>
<comment type="function">
    <text evidence="7">Specifically dimethylates two adjacent adenosines (A1518 and A1519) in the loop of a conserved hairpin near the 3'-end of 16S rRNA in the 30S particle. May play a critical role in biogenesis of 30S subunits.</text>
</comment>
<feature type="binding site" evidence="7 8">
    <location>
        <position position="97"/>
    </location>
    <ligand>
        <name>S-adenosyl-L-methionine</name>
        <dbReference type="ChEBI" id="CHEBI:59789"/>
    </ligand>
</feature>
<proteinExistence type="inferred from homology"/>
<keyword evidence="6 7" id="KW-0694">RNA-binding</keyword>
<dbReference type="InterPro" id="IPR020598">
    <property type="entry name" value="rRNA_Ade_methylase_Trfase_N"/>
</dbReference>
<evidence type="ECO:0000256" key="2">
    <source>
        <dbReference type="ARBA" id="ARBA00022552"/>
    </source>
</evidence>
<dbReference type="EC" id="2.1.1.182" evidence="7"/>
<dbReference type="NCBIfam" id="TIGR00755">
    <property type="entry name" value="ksgA"/>
    <property type="match status" value="1"/>
</dbReference>
<dbReference type="GO" id="GO:0003723">
    <property type="term" value="F:RNA binding"/>
    <property type="evidence" value="ECO:0007669"/>
    <property type="project" value="UniProtKB-UniRule"/>
</dbReference>
<dbReference type="Proteomes" id="UP000709959">
    <property type="component" value="Unassembled WGS sequence"/>
</dbReference>
<feature type="domain" description="Ribosomal RNA adenine methylase transferase N-terminal" evidence="9">
    <location>
        <begin position="31"/>
        <end position="199"/>
    </location>
</feature>
<dbReference type="InterPro" id="IPR029063">
    <property type="entry name" value="SAM-dependent_MTases_sf"/>
</dbReference>
<keyword evidence="2 7" id="KW-0698">rRNA processing</keyword>
<feature type="binding site" evidence="7 8">
    <location>
        <position position="24"/>
    </location>
    <ligand>
        <name>S-adenosyl-L-methionine</name>
        <dbReference type="ChEBI" id="CHEBI:59789"/>
    </ligand>
</feature>
<dbReference type="Gene3D" id="3.40.50.150">
    <property type="entry name" value="Vaccinia Virus protein VP39"/>
    <property type="match status" value="1"/>
</dbReference>
<dbReference type="InterPro" id="IPR023165">
    <property type="entry name" value="rRNA_Ade_diMease-like_C"/>
</dbReference>
<keyword evidence="3 7" id="KW-0489">Methyltransferase</keyword>
<dbReference type="Gene3D" id="1.10.8.100">
    <property type="entry name" value="Ribosomal RNA adenine dimethylase-like, domain 2"/>
    <property type="match status" value="1"/>
</dbReference>
<dbReference type="PROSITE" id="PS51689">
    <property type="entry name" value="SAM_RNA_A_N6_MT"/>
    <property type="match status" value="1"/>
</dbReference>
<evidence type="ECO:0000256" key="8">
    <source>
        <dbReference type="PROSITE-ProRule" id="PRU01026"/>
    </source>
</evidence>
<evidence type="ECO:0000256" key="4">
    <source>
        <dbReference type="ARBA" id="ARBA00022679"/>
    </source>
</evidence>
<feature type="binding site" evidence="8">
    <location>
        <position position="72"/>
    </location>
    <ligand>
        <name>S-adenosyl-L-methionine</name>
        <dbReference type="ChEBI" id="CHEBI:59789"/>
    </ligand>
</feature>
<accession>A0A936F3M3</accession>
<dbReference type="EMBL" id="JADKCH010000021">
    <property type="protein sequence ID" value="MBK8573522.1"/>
    <property type="molecule type" value="Genomic_DNA"/>
</dbReference>
<feature type="binding site" evidence="7 8">
    <location>
        <position position="114"/>
    </location>
    <ligand>
        <name>S-adenosyl-L-methionine</name>
        <dbReference type="ChEBI" id="CHEBI:59789"/>
    </ligand>
</feature>
<dbReference type="PANTHER" id="PTHR11727">
    <property type="entry name" value="DIMETHYLADENOSINE TRANSFERASE"/>
    <property type="match status" value="1"/>
</dbReference>
<dbReference type="GO" id="GO:0052908">
    <property type="term" value="F:16S rRNA (adenine(1518)-N(6)/adenine(1519)-N(6))-dimethyltransferase activity"/>
    <property type="evidence" value="ECO:0007669"/>
    <property type="project" value="UniProtKB-EC"/>
</dbReference>